<dbReference type="OrthoDB" id="161024at2"/>
<dbReference type="Pfam" id="PF01944">
    <property type="entry name" value="SpoIIM"/>
    <property type="match status" value="1"/>
</dbReference>
<organism evidence="2 3">
    <name type="scientific">Desulfofundulus thermosubterraneus DSM 16057</name>
    <dbReference type="NCBI Taxonomy" id="1121432"/>
    <lineage>
        <taxon>Bacteria</taxon>
        <taxon>Bacillati</taxon>
        <taxon>Bacillota</taxon>
        <taxon>Clostridia</taxon>
        <taxon>Eubacteriales</taxon>
        <taxon>Peptococcaceae</taxon>
        <taxon>Desulfofundulus</taxon>
    </lineage>
</organism>
<feature type="transmembrane region" description="Helical" evidence="1">
    <location>
        <begin position="86"/>
        <end position="106"/>
    </location>
</feature>
<dbReference type="EMBL" id="FQZM01000021">
    <property type="protein sequence ID" value="SHJ16108.1"/>
    <property type="molecule type" value="Genomic_DNA"/>
</dbReference>
<feature type="transmembrane region" description="Helical" evidence="1">
    <location>
        <begin position="12"/>
        <end position="30"/>
    </location>
</feature>
<dbReference type="STRING" id="1121432.SAMN02745219_01890"/>
<gene>
    <name evidence="2" type="ORF">SAMN02745219_01890</name>
</gene>
<dbReference type="AlphaFoldDB" id="A0A1M6H1M9"/>
<dbReference type="InterPro" id="IPR002798">
    <property type="entry name" value="SpoIIM-like"/>
</dbReference>
<keyword evidence="1" id="KW-0472">Membrane</keyword>
<keyword evidence="1" id="KW-1133">Transmembrane helix</keyword>
<evidence type="ECO:0000313" key="2">
    <source>
        <dbReference type="EMBL" id="SHJ16108.1"/>
    </source>
</evidence>
<accession>A0A1M6H1M9</accession>
<name>A0A1M6H1M9_9FIRM</name>
<feature type="transmembrane region" description="Helical" evidence="1">
    <location>
        <begin position="118"/>
        <end position="141"/>
    </location>
</feature>
<feature type="transmembrane region" description="Helical" evidence="1">
    <location>
        <begin position="153"/>
        <end position="175"/>
    </location>
</feature>
<proteinExistence type="predicted"/>
<keyword evidence="3" id="KW-1185">Reference proteome</keyword>
<evidence type="ECO:0000313" key="3">
    <source>
        <dbReference type="Proteomes" id="UP000184529"/>
    </source>
</evidence>
<feature type="transmembrane region" description="Helical" evidence="1">
    <location>
        <begin position="59"/>
        <end position="79"/>
    </location>
</feature>
<keyword evidence="1" id="KW-0812">Transmembrane</keyword>
<reference evidence="3" key="1">
    <citation type="submission" date="2016-11" db="EMBL/GenBank/DDBJ databases">
        <authorList>
            <person name="Varghese N."/>
            <person name="Submissions S."/>
        </authorList>
    </citation>
    <scope>NUCLEOTIDE SEQUENCE [LARGE SCALE GENOMIC DNA]</scope>
    <source>
        <strain evidence="3">DSM 16057</strain>
    </source>
</reference>
<sequence length="186" mass="19469">MVPLFKHRLPGYVALYSAVFVIFLAVGYILHHRILAVLMPSVNASVAAVGAVEKAGGNLPAILALAIFVKNALVAVLVLTFGKRLFGAFPAFVLAVNALVLGAVYGDTVSSGTPWSEAALYFVPHGVIEIPALVAACVLAVRGTLKERLLNGAKYLAVPLALAALVEVYVTPALLEIVWAAKRIAA</sequence>
<evidence type="ECO:0000256" key="1">
    <source>
        <dbReference type="SAM" id="Phobius"/>
    </source>
</evidence>
<protein>
    <submittedName>
        <fullName evidence="2">Stage II sporulation protein M</fullName>
    </submittedName>
</protein>
<dbReference type="Proteomes" id="UP000184529">
    <property type="component" value="Unassembled WGS sequence"/>
</dbReference>